<keyword evidence="2" id="KW-1277">Toxin-antitoxin system</keyword>
<gene>
    <name evidence="3" type="primary">sta</name>
</gene>
<evidence type="ECO:0000256" key="1">
    <source>
        <dbReference type="ARBA" id="ARBA00006226"/>
    </source>
</evidence>
<dbReference type="Pfam" id="PF05016">
    <property type="entry name" value="ParE_toxin"/>
    <property type="match status" value="1"/>
</dbReference>
<accession>A0A0P0BUC5</accession>
<organism evidence="3">
    <name type="scientific">Shewanella xiamenensis</name>
    <dbReference type="NCBI Taxonomy" id="332186"/>
    <lineage>
        <taxon>Bacteria</taxon>
        <taxon>Pseudomonadati</taxon>
        <taxon>Pseudomonadota</taxon>
        <taxon>Gammaproteobacteria</taxon>
        <taxon>Alteromonadales</taxon>
        <taxon>Shewanellaceae</taxon>
        <taxon>Shewanella</taxon>
    </lineage>
</organism>
<dbReference type="InterPro" id="IPR051803">
    <property type="entry name" value="TA_system_RelE-like_toxin"/>
</dbReference>
<comment type="similarity">
    <text evidence="1">Belongs to the RelE toxin family.</text>
</comment>
<keyword evidence="3" id="KW-0614">Plasmid</keyword>
<sequence length="103" mass="11826">MLSSSVGGSMRVKWLRNAAQNLEDAYDYLAKDNPKVAQAFVQDVYRLVNLLPAQPAMGRAGRVAGTRELVVQDYPFIIPYRVKQDEIHILRVFHTRLRLPSQW</sequence>
<proteinExistence type="inferred from homology"/>
<dbReference type="PANTHER" id="PTHR33755">
    <property type="entry name" value="TOXIN PARE1-RELATED"/>
    <property type="match status" value="1"/>
</dbReference>
<evidence type="ECO:0000256" key="2">
    <source>
        <dbReference type="ARBA" id="ARBA00022649"/>
    </source>
</evidence>
<reference evidence="3" key="1">
    <citation type="journal article" date="2016" name="Biotechnol. Bioprocess Eng.">
        <title>Explored a cryptic plasmid pSXM33 from Shewanella xiamenensis BC01 and construction as the shuttle vector.</title>
        <authorList>
            <person name="Zhou Y."/>
            <person name="Ng I.-S."/>
        </authorList>
    </citation>
    <scope>NUCLEOTIDE SEQUENCE</scope>
    <source>
        <strain evidence="3">BC01</strain>
        <plasmid evidence="3">pSXM33</plasmid>
    </source>
</reference>
<dbReference type="AlphaFoldDB" id="A0A0P0BUC5"/>
<dbReference type="InterPro" id="IPR007712">
    <property type="entry name" value="RelE/ParE_toxin"/>
</dbReference>
<geneLocation type="plasmid" evidence="3">
    <name>pSXM33</name>
</geneLocation>
<protein>
    <submittedName>
        <fullName evidence="3">Plasmid stabilization protein</fullName>
    </submittedName>
</protein>
<evidence type="ECO:0000313" key="3">
    <source>
        <dbReference type="EMBL" id="ALI93262.1"/>
    </source>
</evidence>
<dbReference type="EMBL" id="KT389472">
    <property type="protein sequence ID" value="ALI93262.1"/>
    <property type="molecule type" value="Genomic_DNA"/>
</dbReference>
<dbReference type="InterPro" id="IPR035093">
    <property type="entry name" value="RelE/ParE_toxin_dom_sf"/>
</dbReference>
<dbReference type="Gene3D" id="3.30.2310.20">
    <property type="entry name" value="RelE-like"/>
    <property type="match status" value="1"/>
</dbReference>
<name>A0A0P0BUC5_9GAMM</name>